<dbReference type="AlphaFoldDB" id="A0A9X0WK93"/>
<keyword evidence="1" id="KW-0472">Membrane</keyword>
<name>A0A9X0WK93_9GAMM</name>
<reference evidence="3 4" key="1">
    <citation type="journal article" date="2020" name="Microorganisms">
        <title>Osmotic Adaptation and Compatible Solute Biosynthesis of Phototrophic Bacteria as Revealed from Genome Analyses.</title>
        <authorList>
            <person name="Imhoff J.F."/>
            <person name="Rahn T."/>
            <person name="Kunzel S."/>
            <person name="Keller A."/>
            <person name="Neulinger S.C."/>
        </authorList>
    </citation>
    <scope>NUCLEOTIDE SEQUENCE [LARGE SCALE GENOMIC DNA]</scope>
    <source>
        <strain evidence="3 4">DSM 21303</strain>
    </source>
</reference>
<feature type="domain" description="HTH cro/C1-type" evidence="2">
    <location>
        <begin position="26"/>
        <end position="86"/>
    </location>
</feature>
<dbReference type="Proteomes" id="UP001138802">
    <property type="component" value="Unassembled WGS sequence"/>
</dbReference>
<dbReference type="SUPFAM" id="SSF47413">
    <property type="entry name" value="lambda repressor-like DNA-binding domains"/>
    <property type="match status" value="1"/>
</dbReference>
<protein>
    <recommendedName>
        <fullName evidence="2">HTH cro/C1-type domain-containing protein</fullName>
    </recommendedName>
</protein>
<accession>A0A9X0WK93</accession>
<comment type="caution">
    <text evidence="3">The sequence shown here is derived from an EMBL/GenBank/DDBJ whole genome shotgun (WGS) entry which is preliminary data.</text>
</comment>
<dbReference type="InterPro" id="IPR010982">
    <property type="entry name" value="Lambda_DNA-bd_dom_sf"/>
</dbReference>
<dbReference type="PROSITE" id="PS50943">
    <property type="entry name" value="HTH_CROC1"/>
    <property type="match status" value="1"/>
</dbReference>
<dbReference type="InterPro" id="IPR001387">
    <property type="entry name" value="Cro/C1-type_HTH"/>
</dbReference>
<evidence type="ECO:0000313" key="3">
    <source>
        <dbReference type="EMBL" id="MBK1646276.1"/>
    </source>
</evidence>
<dbReference type="EMBL" id="NRSD01000022">
    <property type="protein sequence ID" value="MBK1646276.1"/>
    <property type="molecule type" value="Genomic_DNA"/>
</dbReference>
<proteinExistence type="predicted"/>
<dbReference type="Pfam" id="PF13464">
    <property type="entry name" value="RodZ_C"/>
    <property type="match status" value="1"/>
</dbReference>
<dbReference type="Pfam" id="PF13413">
    <property type="entry name" value="HTH_25"/>
    <property type="match status" value="1"/>
</dbReference>
<keyword evidence="1" id="KW-0812">Transmembrane</keyword>
<dbReference type="InterPro" id="IPR050400">
    <property type="entry name" value="Bact_Cytoskel_RodZ"/>
</dbReference>
<evidence type="ECO:0000313" key="4">
    <source>
        <dbReference type="Proteomes" id="UP001138802"/>
    </source>
</evidence>
<dbReference type="PANTHER" id="PTHR34475:SF1">
    <property type="entry name" value="CYTOSKELETON PROTEIN RODZ"/>
    <property type="match status" value="1"/>
</dbReference>
<dbReference type="RefSeq" id="WP_200389085.1">
    <property type="nucleotide sequence ID" value="NZ_NRSD01000022.1"/>
</dbReference>
<keyword evidence="1" id="KW-1133">Transmembrane helix</keyword>
<organism evidence="3 4">
    <name type="scientific">Thiocapsa imhoffii</name>
    <dbReference type="NCBI Taxonomy" id="382777"/>
    <lineage>
        <taxon>Bacteria</taxon>
        <taxon>Pseudomonadati</taxon>
        <taxon>Pseudomonadota</taxon>
        <taxon>Gammaproteobacteria</taxon>
        <taxon>Chromatiales</taxon>
        <taxon>Chromatiaceae</taxon>
        <taxon>Thiocapsa</taxon>
    </lineage>
</organism>
<feature type="transmembrane region" description="Helical" evidence="1">
    <location>
        <begin position="118"/>
        <end position="139"/>
    </location>
</feature>
<dbReference type="InterPro" id="IPR025194">
    <property type="entry name" value="RodZ-like_C"/>
</dbReference>
<keyword evidence="4" id="KW-1185">Reference proteome</keyword>
<evidence type="ECO:0000259" key="2">
    <source>
        <dbReference type="PROSITE" id="PS50943"/>
    </source>
</evidence>
<gene>
    <name evidence="3" type="ORF">CKO25_16810</name>
</gene>
<evidence type="ECO:0000256" key="1">
    <source>
        <dbReference type="SAM" id="Phobius"/>
    </source>
</evidence>
<sequence>MTSPIHLTEASDENVVELGDSPGRRLRLARQARGLSIERVASQLHLKPGVVDAIEQDRFAELPDPVFVLGYLRNYARILGIDAAPLLATYRSHALAHPHQTVPAAVRGPGEPSGGARLMIRLMTVILAAAAIGIFVLWWSEQTDVARELGAEITLEPTSEIETMTDAEPDPRPDLTRMAMPAPLTTPTQPDTAGEEASRAPRVLQDADGALSDVARRPEDLDEPGILAAVPLAPDVAGASVGTTAPADDPIVTPAEPAIVLEFTGPSWLTVTPPGGGSLINAEMTAGERREITGPGPFRFTIGRVNNTRMTVNGEPFDLEGRARGNVARFTFDPAASP</sequence>
<dbReference type="Gene3D" id="1.10.260.40">
    <property type="entry name" value="lambda repressor-like DNA-binding domains"/>
    <property type="match status" value="1"/>
</dbReference>
<dbReference type="PANTHER" id="PTHR34475">
    <property type="match status" value="1"/>
</dbReference>
<dbReference type="GO" id="GO:0003677">
    <property type="term" value="F:DNA binding"/>
    <property type="evidence" value="ECO:0007669"/>
    <property type="project" value="InterPro"/>
</dbReference>